<dbReference type="InterPro" id="IPR000014">
    <property type="entry name" value="PAS"/>
</dbReference>
<evidence type="ECO:0000259" key="6">
    <source>
        <dbReference type="PROSITE" id="PS50112"/>
    </source>
</evidence>
<dbReference type="AlphaFoldDB" id="A0A9J6QVT8"/>
<dbReference type="SUPFAM" id="SSF55785">
    <property type="entry name" value="PYP-like sensor domain (PAS domain)"/>
    <property type="match status" value="1"/>
</dbReference>
<dbReference type="InterPro" id="IPR000700">
    <property type="entry name" value="PAS-assoc_C"/>
</dbReference>
<dbReference type="InterPro" id="IPR025662">
    <property type="entry name" value="Sigma_54_int_dom_ATP-bd_1"/>
</dbReference>
<evidence type="ECO:0000256" key="2">
    <source>
        <dbReference type="ARBA" id="ARBA00022797"/>
    </source>
</evidence>
<evidence type="ECO:0000259" key="5">
    <source>
        <dbReference type="PROSITE" id="PS50045"/>
    </source>
</evidence>
<gene>
    <name evidence="8" type="ORF">OBO34_14955</name>
</gene>
<dbReference type="Gene3D" id="1.10.8.60">
    <property type="match status" value="1"/>
</dbReference>
<accession>A0A9J6QVT8</accession>
<keyword evidence="2" id="KW-0058">Aromatic hydrocarbons catabolism</keyword>
<sequence>MKNKQKKFIENRELLRFIIDQSSSATIVVDKDEEVIMTNQEHERMTGYSGKYLVGMTLGEMIEQKIIHDATTRRVMDRKETVVLEQLSYKNDGEGISRMVKGVPYFDESGEIQYVICYIFDTSEKRKVIEDLTSSNLKYSMELLQLKNDAAKKLGIVYRSAVMKNIIDKAEIMAKTDSTVLILGESGVGKSLLARFLHNNSNRKAGTFLTINCGAVPDSLIESELFGYEKGSFTGALSGGKQGLVEMADGGTLFLDEIGDMPYDLQVKLLRLLQEREFFRIGGTKPVMVNTRIIAATNVNLKEKIKEKKFREDLYYRLNVLELNIPPLRERPEDIPPLVETFKQKFNEVYQLKKEITGEVLTFLSRMELKGNVRELENLIERLILFSNKKTITLSDLYGIIDLNLEDTFNTDLRIANRSYREICEELDKQIFTEAKKLYKSTTEIGNRLGINQSTVSRKLRKYHI</sequence>
<dbReference type="EMBL" id="JAOSHN010000006">
    <property type="protein sequence ID" value="MCU7379643.1"/>
    <property type="molecule type" value="Genomic_DNA"/>
</dbReference>
<dbReference type="CDD" id="cd00130">
    <property type="entry name" value="PAS"/>
    <property type="match status" value="1"/>
</dbReference>
<dbReference type="Gene3D" id="3.40.50.300">
    <property type="entry name" value="P-loop containing nucleotide triphosphate hydrolases"/>
    <property type="match status" value="1"/>
</dbReference>
<feature type="domain" description="PAC" evidence="7">
    <location>
        <begin position="77"/>
        <end position="134"/>
    </location>
</feature>
<dbReference type="InterPro" id="IPR027417">
    <property type="entry name" value="P-loop_NTPase"/>
</dbReference>
<dbReference type="PROSITE" id="PS50112">
    <property type="entry name" value="PAS"/>
    <property type="match status" value="1"/>
</dbReference>
<dbReference type="InterPro" id="IPR003593">
    <property type="entry name" value="AAA+_ATPase"/>
</dbReference>
<dbReference type="PROSITE" id="PS50113">
    <property type="entry name" value="PAC"/>
    <property type="match status" value="1"/>
</dbReference>
<dbReference type="SMART" id="SM00382">
    <property type="entry name" value="AAA"/>
    <property type="match status" value="1"/>
</dbReference>
<dbReference type="Pfam" id="PF13426">
    <property type="entry name" value="PAS_9"/>
    <property type="match status" value="1"/>
</dbReference>
<name>A0A9J6QVT8_9FIRM</name>
<dbReference type="GO" id="GO:0003677">
    <property type="term" value="F:DNA binding"/>
    <property type="evidence" value="ECO:0007669"/>
    <property type="project" value="UniProtKB-KW"/>
</dbReference>
<dbReference type="NCBIfam" id="TIGR00229">
    <property type="entry name" value="sensory_box"/>
    <property type="match status" value="1"/>
</dbReference>
<evidence type="ECO:0000256" key="4">
    <source>
        <dbReference type="ARBA" id="ARBA00029500"/>
    </source>
</evidence>
<dbReference type="SUPFAM" id="SSF52540">
    <property type="entry name" value="P-loop containing nucleoside triphosphate hydrolases"/>
    <property type="match status" value="1"/>
</dbReference>
<dbReference type="Pfam" id="PF00158">
    <property type="entry name" value="Sigma54_activat"/>
    <property type="match status" value="1"/>
</dbReference>
<dbReference type="InterPro" id="IPR035965">
    <property type="entry name" value="PAS-like_dom_sf"/>
</dbReference>
<evidence type="ECO:0000313" key="8">
    <source>
        <dbReference type="EMBL" id="MCU7379643.1"/>
    </source>
</evidence>
<dbReference type="PANTHER" id="PTHR32071">
    <property type="entry name" value="TRANSCRIPTIONAL REGULATORY PROTEIN"/>
    <property type="match status" value="1"/>
</dbReference>
<dbReference type="InterPro" id="IPR030828">
    <property type="entry name" value="HTH_TyrR"/>
</dbReference>
<keyword evidence="9" id="KW-1185">Reference proteome</keyword>
<feature type="domain" description="Sigma-54 factor interaction" evidence="5">
    <location>
        <begin position="156"/>
        <end position="385"/>
    </location>
</feature>
<evidence type="ECO:0000259" key="7">
    <source>
        <dbReference type="PROSITE" id="PS50113"/>
    </source>
</evidence>
<feature type="domain" description="PAS" evidence="6">
    <location>
        <begin position="11"/>
        <end position="86"/>
    </location>
</feature>
<dbReference type="SMART" id="SM00091">
    <property type="entry name" value="PAS"/>
    <property type="match status" value="1"/>
</dbReference>
<dbReference type="Proteomes" id="UP001065549">
    <property type="component" value="Unassembled WGS sequence"/>
</dbReference>
<dbReference type="Pfam" id="PF25601">
    <property type="entry name" value="AAA_lid_14"/>
    <property type="match status" value="1"/>
</dbReference>
<proteinExistence type="predicted"/>
<dbReference type="RefSeq" id="WP_148397376.1">
    <property type="nucleotide sequence ID" value="NZ_JAOSHN010000006.1"/>
</dbReference>
<reference evidence="8" key="1">
    <citation type="submission" date="2022-09" db="EMBL/GenBank/DDBJ databases">
        <title>Culturomic study of gut microbiota in children with autism spectrum disorder.</title>
        <authorList>
            <person name="Efimov B.A."/>
            <person name="Chaplin A.V."/>
            <person name="Sokolova S.R."/>
            <person name="Pikina A.P."/>
            <person name="Korzhanova M."/>
            <person name="Belova V."/>
            <person name="Korostin D."/>
        </authorList>
    </citation>
    <scope>NUCLEOTIDE SEQUENCE</scope>
    <source>
        <strain evidence="8">ASD5510</strain>
    </source>
</reference>
<dbReference type="CDD" id="cd00009">
    <property type="entry name" value="AAA"/>
    <property type="match status" value="1"/>
</dbReference>
<evidence type="ECO:0000256" key="3">
    <source>
        <dbReference type="ARBA" id="ARBA00022840"/>
    </source>
</evidence>
<dbReference type="PROSITE" id="PS00675">
    <property type="entry name" value="SIGMA54_INTERACT_1"/>
    <property type="match status" value="1"/>
</dbReference>
<keyword evidence="1" id="KW-0547">Nucleotide-binding</keyword>
<dbReference type="PROSITE" id="PS00676">
    <property type="entry name" value="SIGMA54_INTERACT_2"/>
    <property type="match status" value="1"/>
</dbReference>
<dbReference type="Gene3D" id="1.10.10.60">
    <property type="entry name" value="Homeodomain-like"/>
    <property type="match status" value="1"/>
</dbReference>
<dbReference type="PANTHER" id="PTHR32071:SF57">
    <property type="entry name" value="C4-DICARBOXYLATE TRANSPORT TRANSCRIPTIONAL REGULATORY PROTEIN DCTD"/>
    <property type="match status" value="1"/>
</dbReference>
<dbReference type="Gene3D" id="3.30.450.20">
    <property type="entry name" value="PAS domain"/>
    <property type="match status" value="1"/>
</dbReference>
<evidence type="ECO:0000256" key="1">
    <source>
        <dbReference type="ARBA" id="ARBA00022741"/>
    </source>
</evidence>
<dbReference type="FunFam" id="3.40.50.300:FF:000006">
    <property type="entry name" value="DNA-binding transcriptional regulator NtrC"/>
    <property type="match status" value="1"/>
</dbReference>
<dbReference type="InterPro" id="IPR009057">
    <property type="entry name" value="Homeodomain-like_sf"/>
</dbReference>
<dbReference type="Pfam" id="PF18024">
    <property type="entry name" value="HTH_50"/>
    <property type="match status" value="1"/>
</dbReference>
<dbReference type="InterPro" id="IPR058031">
    <property type="entry name" value="AAA_lid_NorR"/>
</dbReference>
<organism evidence="8 9">
    <name type="scientific">Hominibacterium faecale</name>
    <dbReference type="NCBI Taxonomy" id="2839743"/>
    <lineage>
        <taxon>Bacteria</taxon>
        <taxon>Bacillati</taxon>
        <taxon>Bacillota</taxon>
        <taxon>Clostridia</taxon>
        <taxon>Peptostreptococcales</taxon>
        <taxon>Anaerovoracaceae</taxon>
        <taxon>Hominibacterium</taxon>
    </lineage>
</organism>
<dbReference type="GO" id="GO:0005524">
    <property type="term" value="F:ATP binding"/>
    <property type="evidence" value="ECO:0007669"/>
    <property type="project" value="UniProtKB-KW"/>
</dbReference>
<dbReference type="GO" id="GO:0006355">
    <property type="term" value="P:regulation of DNA-templated transcription"/>
    <property type="evidence" value="ECO:0007669"/>
    <property type="project" value="InterPro"/>
</dbReference>
<evidence type="ECO:0000313" key="9">
    <source>
        <dbReference type="Proteomes" id="UP001065549"/>
    </source>
</evidence>
<comment type="caution">
    <text evidence="8">The sequence shown here is derived from an EMBL/GenBank/DDBJ whole genome shotgun (WGS) entry which is preliminary data.</text>
</comment>
<dbReference type="PROSITE" id="PS50045">
    <property type="entry name" value="SIGMA54_INTERACT_4"/>
    <property type="match status" value="1"/>
</dbReference>
<dbReference type="InterPro" id="IPR025943">
    <property type="entry name" value="Sigma_54_int_dom_ATP-bd_2"/>
</dbReference>
<dbReference type="InterPro" id="IPR002078">
    <property type="entry name" value="Sigma_54_int"/>
</dbReference>
<dbReference type="SUPFAM" id="SSF46689">
    <property type="entry name" value="Homeodomain-like"/>
    <property type="match status" value="1"/>
</dbReference>
<protein>
    <recommendedName>
        <fullName evidence="4">HTH-type transcriptional regulatory protein TyrR</fullName>
    </recommendedName>
</protein>
<keyword evidence="3" id="KW-0067">ATP-binding</keyword>